<proteinExistence type="predicted"/>
<evidence type="ECO:0000313" key="2">
    <source>
        <dbReference type="Proteomes" id="UP000252355"/>
    </source>
</evidence>
<dbReference type="Pfam" id="PF00132">
    <property type="entry name" value="Hexapep"/>
    <property type="match status" value="1"/>
</dbReference>
<dbReference type="InterPro" id="IPR001451">
    <property type="entry name" value="Hexapep"/>
</dbReference>
<comment type="caution">
    <text evidence="1">The sequence shown here is derived from an EMBL/GenBank/DDBJ whole genome shotgun (WGS) entry which is preliminary data.</text>
</comment>
<organism evidence="1 2">
    <name type="scientific">Candidatus Ozemobacter sibiricus</name>
    <dbReference type="NCBI Taxonomy" id="2268124"/>
    <lineage>
        <taxon>Bacteria</taxon>
        <taxon>Candidatus Ozemobacteria</taxon>
        <taxon>Candidatus Ozemobacterales</taxon>
        <taxon>Candidatus Ozemobacteraceae</taxon>
        <taxon>Candidatus Ozemobacter</taxon>
    </lineage>
</organism>
<protein>
    <submittedName>
        <fullName evidence="1">Carbonic anhydrase, family 3</fullName>
    </submittedName>
</protein>
<sequence length="176" mass="18941">MIKKYRGQGPTIHPSVFLAETAVVIGNVEIEENASLWYGVTVRGDINRVRIGRDTNIQEQTVIHVDRSPEDGSDYGATIIGERVTVGHRALLHACKIGNDCLIGMGAIILSGAEIGEGSIVGAGALVRENQKIPPRSLVVGLPATIKGGVSDERLAQIKESARHYMDLAWEYKKAG</sequence>
<dbReference type="Proteomes" id="UP000252355">
    <property type="component" value="Unassembled WGS sequence"/>
</dbReference>
<dbReference type="SUPFAM" id="SSF51161">
    <property type="entry name" value="Trimeric LpxA-like enzymes"/>
    <property type="match status" value="1"/>
</dbReference>
<dbReference type="InterPro" id="IPR050484">
    <property type="entry name" value="Transf_Hexapept/Carb_Anhydrase"/>
</dbReference>
<gene>
    <name evidence="1" type="ORF">OZSIB_4316</name>
</gene>
<reference evidence="1 2" key="1">
    <citation type="submission" date="2018-05" db="EMBL/GenBank/DDBJ databases">
        <title>A metagenomic window into the 2 km-deep terrestrial subsurface aquifer revealed taxonomically and functionally diverse microbial community comprising novel uncultured bacterial lineages.</title>
        <authorList>
            <person name="Kadnikov V.V."/>
            <person name="Mardanov A.V."/>
            <person name="Beletsky A.V."/>
            <person name="Banks D."/>
            <person name="Pimenov N.V."/>
            <person name="Frank Y.A."/>
            <person name="Karnachuk O.V."/>
            <person name="Ravin N.V."/>
        </authorList>
    </citation>
    <scope>NUCLEOTIDE SEQUENCE [LARGE SCALE GENOMIC DNA]</scope>
    <source>
        <strain evidence="1">BY5</strain>
    </source>
</reference>
<dbReference type="AlphaFoldDB" id="A0A367ZQB2"/>
<dbReference type="CDD" id="cd04645">
    <property type="entry name" value="LbH_gamma_CA_like"/>
    <property type="match status" value="1"/>
</dbReference>
<dbReference type="Gene3D" id="2.160.10.10">
    <property type="entry name" value="Hexapeptide repeat proteins"/>
    <property type="match status" value="1"/>
</dbReference>
<name>A0A367ZQB2_9BACT</name>
<accession>A0A367ZQB2</accession>
<dbReference type="PANTHER" id="PTHR13061">
    <property type="entry name" value="DYNACTIN SUBUNIT P25"/>
    <property type="match status" value="1"/>
</dbReference>
<dbReference type="InterPro" id="IPR047324">
    <property type="entry name" value="LbH_gamma_CA-like"/>
</dbReference>
<evidence type="ECO:0000313" key="1">
    <source>
        <dbReference type="EMBL" id="RCK79562.1"/>
    </source>
</evidence>
<dbReference type="PANTHER" id="PTHR13061:SF29">
    <property type="entry name" value="GAMMA CARBONIC ANHYDRASE-LIKE 1, MITOCHONDRIAL-RELATED"/>
    <property type="match status" value="1"/>
</dbReference>
<dbReference type="EMBL" id="QOQW01000012">
    <property type="protein sequence ID" value="RCK79562.1"/>
    <property type="molecule type" value="Genomic_DNA"/>
</dbReference>
<dbReference type="InterPro" id="IPR011004">
    <property type="entry name" value="Trimer_LpxA-like_sf"/>
</dbReference>